<proteinExistence type="predicted"/>
<name>A0ABV8R1A5_9MICC</name>
<evidence type="ECO:0000256" key="1">
    <source>
        <dbReference type="SAM" id="MobiDB-lite"/>
    </source>
</evidence>
<reference evidence="3" key="1">
    <citation type="journal article" date="2019" name="Int. J. Syst. Evol. Microbiol.">
        <title>The Global Catalogue of Microorganisms (GCM) 10K type strain sequencing project: providing services to taxonomists for standard genome sequencing and annotation.</title>
        <authorList>
            <consortium name="The Broad Institute Genomics Platform"/>
            <consortium name="The Broad Institute Genome Sequencing Center for Infectious Disease"/>
            <person name="Wu L."/>
            <person name="Ma J."/>
        </authorList>
    </citation>
    <scope>NUCLEOTIDE SEQUENCE [LARGE SCALE GENOMIC DNA]</scope>
    <source>
        <strain evidence="3">CGMCC 1.10698</strain>
    </source>
</reference>
<organism evidence="2 3">
    <name type="scientific">Arthrobacter cryoconiti</name>
    <dbReference type="NCBI Taxonomy" id="748907"/>
    <lineage>
        <taxon>Bacteria</taxon>
        <taxon>Bacillati</taxon>
        <taxon>Actinomycetota</taxon>
        <taxon>Actinomycetes</taxon>
        <taxon>Micrococcales</taxon>
        <taxon>Micrococcaceae</taxon>
        <taxon>Arthrobacter</taxon>
    </lineage>
</organism>
<comment type="caution">
    <text evidence="2">The sequence shown here is derived from an EMBL/GenBank/DDBJ whole genome shotgun (WGS) entry which is preliminary data.</text>
</comment>
<feature type="region of interest" description="Disordered" evidence="1">
    <location>
        <begin position="1"/>
        <end position="23"/>
    </location>
</feature>
<evidence type="ECO:0000313" key="2">
    <source>
        <dbReference type="EMBL" id="MFC4266161.1"/>
    </source>
</evidence>
<sequence>MTKTRGYRPVSAHFAAESRSKRPQARKIEMDLVLAAPDEGRFGRVQDTAADRWRLCLQATDDSVEIMTKSSDAEGRTVSH</sequence>
<evidence type="ECO:0000313" key="3">
    <source>
        <dbReference type="Proteomes" id="UP001595773"/>
    </source>
</evidence>
<protein>
    <submittedName>
        <fullName evidence="2">Uncharacterized protein</fullName>
    </submittedName>
</protein>
<dbReference type="EMBL" id="JBHSCQ010000017">
    <property type="protein sequence ID" value="MFC4266161.1"/>
    <property type="molecule type" value="Genomic_DNA"/>
</dbReference>
<dbReference type="Proteomes" id="UP001595773">
    <property type="component" value="Unassembled WGS sequence"/>
</dbReference>
<accession>A0ABV8R1A5</accession>
<dbReference type="RefSeq" id="WP_230066989.1">
    <property type="nucleotide sequence ID" value="NZ_BAABLL010000008.1"/>
</dbReference>
<keyword evidence="3" id="KW-1185">Reference proteome</keyword>
<gene>
    <name evidence="2" type="ORF">ACFOW9_11170</name>
</gene>